<name>A0A1L9TT00_9EURO</name>
<dbReference type="SUPFAM" id="SSF52218">
    <property type="entry name" value="Flavoproteins"/>
    <property type="match status" value="1"/>
</dbReference>
<dbReference type="Pfam" id="PF00175">
    <property type="entry name" value="NAD_binding_1"/>
    <property type="match status" value="1"/>
</dbReference>
<dbReference type="GO" id="GO:0005741">
    <property type="term" value="C:mitochondrial outer membrane"/>
    <property type="evidence" value="ECO:0007669"/>
    <property type="project" value="UniProtKB-SubCell"/>
</dbReference>
<feature type="binding site" evidence="20">
    <location>
        <begin position="451"/>
        <end position="454"/>
    </location>
    <ligand>
        <name>FAD</name>
        <dbReference type="ChEBI" id="CHEBI:57692"/>
    </ligand>
</feature>
<dbReference type="HAMAP" id="MF_03212">
    <property type="entry name" value="NCPR"/>
    <property type="match status" value="1"/>
</dbReference>
<evidence type="ECO:0000256" key="2">
    <source>
        <dbReference type="ARBA" id="ARBA00022516"/>
    </source>
</evidence>
<keyword evidence="17 20" id="KW-1207">Sterol metabolism</keyword>
<accession>A0A1L9TT00</accession>
<feature type="domain" description="Flavodoxin-like" evidence="23">
    <location>
        <begin position="66"/>
        <end position="221"/>
    </location>
</feature>
<dbReference type="InterPro" id="IPR001094">
    <property type="entry name" value="Flavdoxin-like"/>
</dbReference>
<dbReference type="SUPFAM" id="SSF63380">
    <property type="entry name" value="Riboflavin synthase domain-like"/>
    <property type="match status" value="1"/>
</dbReference>
<keyword evidence="11" id="KW-1133">Transmembrane helix</keyword>
<evidence type="ECO:0000256" key="3">
    <source>
        <dbReference type="ARBA" id="ARBA00022630"/>
    </source>
</evidence>
<evidence type="ECO:0000256" key="5">
    <source>
        <dbReference type="ARBA" id="ARBA00022692"/>
    </source>
</evidence>
<keyword evidence="1 20" id="KW-1003">Cell membrane</keyword>
<feature type="binding site" evidence="20">
    <location>
        <position position="656"/>
    </location>
    <ligand>
        <name>NADP(+)</name>
        <dbReference type="ChEBI" id="CHEBI:58349"/>
    </ligand>
</feature>
<evidence type="ECO:0000256" key="16">
    <source>
        <dbReference type="ARBA" id="ARBA00023136"/>
    </source>
</evidence>
<evidence type="ECO:0000259" key="24">
    <source>
        <dbReference type="PROSITE" id="PS51384"/>
    </source>
</evidence>
<feature type="binding site" evidence="20">
    <location>
        <position position="296"/>
    </location>
    <ligand>
        <name>NADP(+)</name>
        <dbReference type="ChEBI" id="CHEBI:58349"/>
    </ligand>
</feature>
<comment type="function">
    <text evidence="20">This enzyme is required for electron transfer from NADP to cytochrome P450 in microsomes. It can also provide electron transfer to heme oxygenase and cytochrome B5. Involved in ergosterol biosynthesis.</text>
</comment>
<dbReference type="VEuPathDB" id="FungiDB:ASPSYDRAFT_86242"/>
<organism evidence="25 26">
    <name type="scientific">Aspergillus sydowii CBS 593.65</name>
    <dbReference type="NCBI Taxonomy" id="1036612"/>
    <lineage>
        <taxon>Eukaryota</taxon>
        <taxon>Fungi</taxon>
        <taxon>Dikarya</taxon>
        <taxon>Ascomycota</taxon>
        <taxon>Pezizomycotina</taxon>
        <taxon>Eurotiomycetes</taxon>
        <taxon>Eurotiomycetidae</taxon>
        <taxon>Eurotiales</taxon>
        <taxon>Aspergillaceae</taxon>
        <taxon>Aspergillus</taxon>
        <taxon>Aspergillus subgen. Nidulantes</taxon>
    </lineage>
</organism>
<dbReference type="FunFam" id="1.20.990.10:FF:000009">
    <property type="entry name" value="NADPH--cytochrome P450 reductase"/>
    <property type="match status" value="1"/>
</dbReference>
<evidence type="ECO:0000256" key="13">
    <source>
        <dbReference type="ARBA" id="ARBA00023011"/>
    </source>
</evidence>
<evidence type="ECO:0000256" key="15">
    <source>
        <dbReference type="ARBA" id="ARBA00023128"/>
    </source>
</evidence>
<comment type="catalytic activity">
    <reaction evidence="19 20 21">
        <text>2 oxidized [cytochrome P450] + NADPH = 2 reduced [cytochrome P450] + NADP(+) + H(+)</text>
        <dbReference type="Rhea" id="RHEA:24040"/>
        <dbReference type="Rhea" id="RHEA-COMP:14627"/>
        <dbReference type="Rhea" id="RHEA-COMP:14628"/>
        <dbReference type="ChEBI" id="CHEBI:15378"/>
        <dbReference type="ChEBI" id="CHEBI:55376"/>
        <dbReference type="ChEBI" id="CHEBI:57783"/>
        <dbReference type="ChEBI" id="CHEBI:58349"/>
        <dbReference type="ChEBI" id="CHEBI:60344"/>
        <dbReference type="EC" id="1.6.2.4"/>
    </reaction>
</comment>
<dbReference type="InterPro" id="IPR017927">
    <property type="entry name" value="FAD-bd_FR_type"/>
</dbReference>
<dbReference type="PRINTS" id="PR00369">
    <property type="entry name" value="FLAVODOXIN"/>
</dbReference>
<comment type="similarity">
    <text evidence="20 21">In the C-terminal section; belongs to the flavoprotein pyridine nucleotide cytochrome reductase family.</text>
</comment>
<dbReference type="GO" id="GO:0005829">
    <property type="term" value="C:cytosol"/>
    <property type="evidence" value="ECO:0007669"/>
    <property type="project" value="TreeGrafter"/>
</dbReference>
<dbReference type="FunFam" id="2.40.30.10:FF:000111">
    <property type="entry name" value="NADPH--cytochrome P450 reductase"/>
    <property type="match status" value="1"/>
</dbReference>
<dbReference type="PANTHER" id="PTHR19384:SF17">
    <property type="entry name" value="NADPH--CYTOCHROME P450 REDUCTASE"/>
    <property type="match status" value="1"/>
</dbReference>
<comment type="subcellular location">
    <subcellularLocation>
        <location evidence="20">Endoplasmic reticulum membrane</location>
        <topology evidence="20">Single-pass membrane protein</topology>
        <orientation evidence="20">Cytoplasmic side</orientation>
    </subcellularLocation>
    <subcellularLocation>
        <location evidence="20">Mitochondrion outer membrane</location>
        <topology evidence="20">Single-pass membrane protein</topology>
        <orientation evidence="20">Cytoplasmic side</orientation>
    </subcellularLocation>
    <subcellularLocation>
        <location evidence="20">Cell membrane</location>
        <topology evidence="20">Single-pass membrane protein</topology>
        <orientation evidence="20">Cytoplasmic side</orientation>
    </subcellularLocation>
</comment>
<evidence type="ECO:0000313" key="26">
    <source>
        <dbReference type="Proteomes" id="UP000184356"/>
    </source>
</evidence>
<evidence type="ECO:0000256" key="18">
    <source>
        <dbReference type="ARBA" id="ARBA00023221"/>
    </source>
</evidence>
<feature type="binding site" evidence="20">
    <location>
        <begin position="123"/>
        <end position="126"/>
    </location>
    <ligand>
        <name>FMN</name>
        <dbReference type="ChEBI" id="CHEBI:58210"/>
    </ligand>
</feature>
<dbReference type="Proteomes" id="UP000184356">
    <property type="component" value="Unassembled WGS sequence"/>
</dbReference>
<comment type="similarity">
    <text evidence="20">Belongs to the NADPH--cytochrome P450 reductase family.</text>
</comment>
<evidence type="ECO:0000256" key="4">
    <source>
        <dbReference type="ARBA" id="ARBA00022643"/>
    </source>
</evidence>
<feature type="domain" description="FAD-binding FR-type" evidence="24">
    <location>
        <begin position="277"/>
        <end position="538"/>
    </location>
</feature>
<dbReference type="Gene3D" id="1.20.990.10">
    <property type="entry name" value="NADPH-cytochrome p450 Reductase, Chain A, domain 3"/>
    <property type="match status" value="1"/>
</dbReference>
<keyword evidence="10 20" id="KW-0752">Steroid biosynthesis</keyword>
<dbReference type="PANTHER" id="PTHR19384">
    <property type="entry name" value="NITRIC OXIDE SYNTHASE-RELATED"/>
    <property type="match status" value="1"/>
</dbReference>
<dbReference type="GO" id="GO:0006696">
    <property type="term" value="P:ergosterol biosynthetic process"/>
    <property type="evidence" value="ECO:0007669"/>
    <property type="project" value="UniProtKB-UniRule"/>
</dbReference>
<dbReference type="GO" id="GO:0050660">
    <property type="term" value="F:flavin adenine dinucleotide binding"/>
    <property type="evidence" value="ECO:0007669"/>
    <property type="project" value="UniProtKB-UniRule"/>
</dbReference>
<keyword evidence="3 20" id="KW-0285">Flavoprotein</keyword>
<evidence type="ECO:0000256" key="21">
    <source>
        <dbReference type="PIRNR" id="PIRNR000208"/>
    </source>
</evidence>
<proteinExistence type="inferred from homology"/>
<evidence type="ECO:0000256" key="6">
    <source>
        <dbReference type="ARBA" id="ARBA00022787"/>
    </source>
</evidence>
<feature type="binding site" evidence="20">
    <location>
        <position position="204"/>
    </location>
    <ligand>
        <name>FMN</name>
        <dbReference type="ChEBI" id="CHEBI:58210"/>
    </ligand>
</feature>
<evidence type="ECO:0000313" key="25">
    <source>
        <dbReference type="EMBL" id="OJJ62559.1"/>
    </source>
</evidence>
<feature type="binding site" evidence="20">
    <location>
        <begin position="169"/>
        <end position="178"/>
    </location>
    <ligand>
        <name>FMN</name>
        <dbReference type="ChEBI" id="CHEBI:58210"/>
    </ligand>
</feature>
<comment type="cofactor">
    <cofactor evidence="20">
        <name>FMN</name>
        <dbReference type="ChEBI" id="CHEBI:58210"/>
    </cofactor>
    <text evidence="20">Binds 1 FMN per monomer.</text>
</comment>
<keyword evidence="15 20" id="KW-0496">Mitochondrion</keyword>
<dbReference type="STRING" id="1036612.A0A1L9TT00"/>
<gene>
    <name evidence="20" type="primary">cprA</name>
    <name evidence="25" type="ORF">ASPSYDRAFT_86242</name>
</gene>
<evidence type="ECO:0000256" key="11">
    <source>
        <dbReference type="ARBA" id="ARBA00022989"/>
    </source>
</evidence>
<dbReference type="GO" id="GO:0050661">
    <property type="term" value="F:NADP binding"/>
    <property type="evidence" value="ECO:0007669"/>
    <property type="project" value="UniProtKB-UniRule"/>
</dbReference>
<dbReference type="FunFam" id="3.40.50.80:FF:000018">
    <property type="entry name" value="NADPH--cytochrome P450 reductase"/>
    <property type="match status" value="1"/>
</dbReference>
<comment type="similarity">
    <text evidence="20">In the N-terminal section; belongs to the flavodoxin family.</text>
</comment>
<keyword evidence="6 20" id="KW-1000">Mitochondrion outer membrane</keyword>
<keyword evidence="14 20" id="KW-0443">Lipid metabolism</keyword>
<keyword evidence="18 20" id="KW-0753">Steroid metabolism</keyword>
<dbReference type="PROSITE" id="PS51384">
    <property type="entry name" value="FAD_FR"/>
    <property type="match status" value="1"/>
</dbReference>
<dbReference type="GO" id="GO:0010181">
    <property type="term" value="F:FMN binding"/>
    <property type="evidence" value="ECO:0007669"/>
    <property type="project" value="UniProtKB-UniRule"/>
</dbReference>
<dbReference type="Pfam" id="PF00258">
    <property type="entry name" value="Flavodoxin_1"/>
    <property type="match status" value="1"/>
</dbReference>
<dbReference type="FunFam" id="2.40.30.10:FF:000100">
    <property type="entry name" value="NADPH--cytochrome P450 reductase"/>
    <property type="match status" value="1"/>
</dbReference>
<dbReference type="InterPro" id="IPR017938">
    <property type="entry name" value="Riboflavin_synthase-like_b-brl"/>
</dbReference>
<feature type="binding site" evidence="20">
    <location>
        <begin position="620"/>
        <end position="624"/>
    </location>
    <ligand>
        <name>NADP(+)</name>
        <dbReference type="ChEBI" id="CHEBI:58349"/>
    </ligand>
</feature>
<feature type="binding site" evidence="20">
    <location>
        <begin position="614"/>
        <end position="615"/>
    </location>
    <ligand>
        <name>NADP(+)</name>
        <dbReference type="ChEBI" id="CHEBI:58349"/>
    </ligand>
</feature>
<feature type="binding site" evidence="20">
    <location>
        <begin position="486"/>
        <end position="489"/>
    </location>
    <ligand>
        <name>FAD</name>
        <dbReference type="ChEBI" id="CHEBI:57692"/>
    </ligand>
</feature>
<feature type="binding site" evidence="20">
    <location>
        <begin position="469"/>
        <end position="471"/>
    </location>
    <ligand>
        <name>FAD</name>
        <dbReference type="ChEBI" id="CHEBI:57692"/>
    </ligand>
</feature>
<dbReference type="Gene3D" id="3.40.50.80">
    <property type="entry name" value="Nucleotide-binding domain of ferredoxin-NADP reductase (FNR) module"/>
    <property type="match status" value="1"/>
</dbReference>
<dbReference type="CDD" id="cd06204">
    <property type="entry name" value="CYPOR"/>
    <property type="match status" value="1"/>
</dbReference>
<evidence type="ECO:0000256" key="20">
    <source>
        <dbReference type="HAMAP-Rule" id="MF_03212"/>
    </source>
</evidence>
<evidence type="ECO:0000256" key="8">
    <source>
        <dbReference type="ARBA" id="ARBA00022827"/>
    </source>
</evidence>
<feature type="region of interest" description="Disordered" evidence="22">
    <location>
        <begin position="497"/>
        <end position="516"/>
    </location>
</feature>
<reference evidence="26" key="1">
    <citation type="journal article" date="2017" name="Genome Biol.">
        <title>Comparative genomics reveals high biological diversity and specific adaptations in the industrially and medically important fungal genus Aspergillus.</title>
        <authorList>
            <person name="de Vries R.P."/>
            <person name="Riley R."/>
            <person name="Wiebenga A."/>
            <person name="Aguilar-Osorio G."/>
            <person name="Amillis S."/>
            <person name="Uchima C.A."/>
            <person name="Anderluh G."/>
            <person name="Asadollahi M."/>
            <person name="Askin M."/>
            <person name="Barry K."/>
            <person name="Battaglia E."/>
            <person name="Bayram O."/>
            <person name="Benocci T."/>
            <person name="Braus-Stromeyer S.A."/>
            <person name="Caldana C."/>
            <person name="Canovas D."/>
            <person name="Cerqueira G.C."/>
            <person name="Chen F."/>
            <person name="Chen W."/>
            <person name="Choi C."/>
            <person name="Clum A."/>
            <person name="Dos Santos R.A."/>
            <person name="Damasio A.R."/>
            <person name="Diallinas G."/>
            <person name="Emri T."/>
            <person name="Fekete E."/>
            <person name="Flipphi M."/>
            <person name="Freyberg S."/>
            <person name="Gallo A."/>
            <person name="Gournas C."/>
            <person name="Habgood R."/>
            <person name="Hainaut M."/>
            <person name="Harispe M.L."/>
            <person name="Henrissat B."/>
            <person name="Hilden K.S."/>
            <person name="Hope R."/>
            <person name="Hossain A."/>
            <person name="Karabika E."/>
            <person name="Karaffa L."/>
            <person name="Karanyi Z."/>
            <person name="Krasevec N."/>
            <person name="Kuo A."/>
            <person name="Kusch H."/>
            <person name="LaButti K."/>
            <person name="Lagendijk E.L."/>
            <person name="Lapidus A."/>
            <person name="Levasseur A."/>
            <person name="Lindquist E."/>
            <person name="Lipzen A."/>
            <person name="Logrieco A.F."/>
            <person name="MacCabe A."/>
            <person name="Maekelae M.R."/>
            <person name="Malavazi I."/>
            <person name="Melin P."/>
            <person name="Meyer V."/>
            <person name="Mielnichuk N."/>
            <person name="Miskei M."/>
            <person name="Molnar A.P."/>
            <person name="Mule G."/>
            <person name="Ngan C.Y."/>
            <person name="Orejas M."/>
            <person name="Orosz E."/>
            <person name="Ouedraogo J.P."/>
            <person name="Overkamp K.M."/>
            <person name="Park H.-S."/>
            <person name="Perrone G."/>
            <person name="Piumi F."/>
            <person name="Punt P.J."/>
            <person name="Ram A.F."/>
            <person name="Ramon A."/>
            <person name="Rauscher S."/>
            <person name="Record E."/>
            <person name="Riano-Pachon D.M."/>
            <person name="Robert V."/>
            <person name="Roehrig J."/>
            <person name="Ruller R."/>
            <person name="Salamov A."/>
            <person name="Salih N.S."/>
            <person name="Samson R.A."/>
            <person name="Sandor E."/>
            <person name="Sanguinetti M."/>
            <person name="Schuetze T."/>
            <person name="Sepcic K."/>
            <person name="Shelest E."/>
            <person name="Sherlock G."/>
            <person name="Sophianopoulou V."/>
            <person name="Squina F.M."/>
            <person name="Sun H."/>
            <person name="Susca A."/>
            <person name="Todd R.B."/>
            <person name="Tsang A."/>
            <person name="Unkles S.E."/>
            <person name="van de Wiele N."/>
            <person name="van Rossen-Uffink D."/>
            <person name="Oliveira J.V."/>
            <person name="Vesth T.C."/>
            <person name="Visser J."/>
            <person name="Yu J.-H."/>
            <person name="Zhou M."/>
            <person name="Andersen M.R."/>
            <person name="Archer D.B."/>
            <person name="Baker S.E."/>
            <person name="Benoit I."/>
            <person name="Brakhage A.A."/>
            <person name="Braus G.H."/>
            <person name="Fischer R."/>
            <person name="Frisvad J.C."/>
            <person name="Goldman G.H."/>
            <person name="Houbraken J."/>
            <person name="Oakley B."/>
            <person name="Pocsi I."/>
            <person name="Scazzocchio C."/>
            <person name="Seiboth B."/>
            <person name="vanKuyk P.A."/>
            <person name="Wortman J."/>
            <person name="Dyer P.S."/>
            <person name="Grigoriev I.V."/>
        </authorList>
    </citation>
    <scope>NUCLEOTIDE SEQUENCE [LARGE SCALE GENOMIC DNA]</scope>
    <source>
        <strain evidence="26">CBS 593.65</strain>
    </source>
</reference>
<keyword evidence="26" id="KW-1185">Reference proteome</keyword>
<dbReference type="EMBL" id="KV878583">
    <property type="protein sequence ID" value="OJJ62559.1"/>
    <property type="molecule type" value="Genomic_DNA"/>
</dbReference>
<evidence type="ECO:0000256" key="10">
    <source>
        <dbReference type="ARBA" id="ARBA00022955"/>
    </source>
</evidence>
<dbReference type="SUPFAM" id="SSF52343">
    <property type="entry name" value="Ferredoxin reductase-like, C-terminal NADP-linked domain"/>
    <property type="match status" value="1"/>
</dbReference>
<dbReference type="FunFam" id="3.40.50.360:FF:000024">
    <property type="entry name" value="NADPH--cytochrome P450 reductase"/>
    <property type="match status" value="1"/>
</dbReference>
<dbReference type="GO" id="GO:0005789">
    <property type="term" value="C:endoplasmic reticulum membrane"/>
    <property type="evidence" value="ECO:0007669"/>
    <property type="project" value="UniProtKB-SubCell"/>
</dbReference>
<evidence type="ECO:0000256" key="19">
    <source>
        <dbReference type="ARBA" id="ARBA00049342"/>
    </source>
</evidence>
<comment type="caution">
    <text evidence="20">Lacks conserved residue(s) required for the propagation of feature annotation.</text>
</comment>
<keyword evidence="4 20" id="KW-0288">FMN</keyword>
<evidence type="ECO:0000256" key="1">
    <source>
        <dbReference type="ARBA" id="ARBA00022475"/>
    </source>
</evidence>
<dbReference type="EC" id="1.6.2.4" evidence="20 21"/>
<protein>
    <recommendedName>
        <fullName evidence="20 21">NADPH--cytochrome P450 reductase</fullName>
        <shortName evidence="20">CPR</shortName>
        <shortName evidence="20">P450R</shortName>
        <ecNumber evidence="20 21">1.6.2.4</ecNumber>
    </recommendedName>
</protein>
<keyword evidence="8 20" id="KW-0274">FAD</keyword>
<dbReference type="PROSITE" id="PS50902">
    <property type="entry name" value="FLAVODOXIN_LIKE"/>
    <property type="match status" value="1"/>
</dbReference>
<dbReference type="AlphaFoldDB" id="A0A1L9TT00"/>
<dbReference type="GO" id="GO:0005886">
    <property type="term" value="C:plasma membrane"/>
    <property type="evidence" value="ECO:0007669"/>
    <property type="project" value="UniProtKB-SubCell"/>
</dbReference>
<dbReference type="InterPro" id="IPR029039">
    <property type="entry name" value="Flavoprotein-like_sf"/>
</dbReference>
<dbReference type="Pfam" id="PF00667">
    <property type="entry name" value="FAD_binding_1"/>
    <property type="match status" value="1"/>
</dbReference>
<dbReference type="InterPro" id="IPR008254">
    <property type="entry name" value="Flavodoxin/NO_synth"/>
</dbReference>
<evidence type="ECO:0000256" key="22">
    <source>
        <dbReference type="SAM" id="MobiDB-lite"/>
    </source>
</evidence>
<keyword evidence="13 20" id="KW-0756">Sterol biosynthesis</keyword>
<dbReference type="InterPro" id="IPR023173">
    <property type="entry name" value="NADPH_Cyt_P450_Rdtase_alpha"/>
</dbReference>
<sequence length="695" mass="76466">MSQLDTLDVVVLAVLLAGSIAYFTKGTFWAVAKDPYASSGPAMNGAAKAGKSRDIVQKMDETGKNCVIFYGSQTGTAEDYASRLAKEGSQRFGLKTMVADLEEYDYENLDKFPDDKVAFFVMATYGEGEPTDNAVEFYQFLTSEDVSFEGGGSADDQPLSSLKYVIFGLGNNTYEHYNAMVRQVDAAFTKLGAQRIGSAGEGDDGAGTMEEDFLAWKEPVWAALSESMGLQERDASYEPVFNVTEDDSLNPEDASVYLGEPTKGHLDGEAKGPFSAHNPFIAPIVESRELFTVKDRNCLHMEISIAGSGLSYQTGDHIAVWPTNAGAEVDRFLSVFGLEEKRNSVISIKGIDVTAKVPIPTPTTYDVAVRYYMEVCAPVSRQFVATLAAFAPDEESKAEIVRLGSDKDYFHEKITNQCFNIAQALQTITSKPFTNVPFSLLVEGLNKIQPRYYSISSSSLVQKDKISITAVVESTRLPGATHVVKGVTTNYLLALKQKQNGDPSPDPHGQTYDITGPRNKYDGIHVPVHVRHSNFKLPSDPSRPIIMIGPGTGVAPFRGFIQERAALAAKGEKVGTAVLFFGCRNRDEDFLYQDEWKTFQDQLGDNLKFITAFSRESSKKVYVQHRLREHAELVSDLLKQKATFYVCGDAANMAREVNLVLGQIIAKQRGLPAEKGEEMVKHMRSSGSYQEDVWS</sequence>
<dbReference type="InterPro" id="IPR039261">
    <property type="entry name" value="FNR_nucleotide-bd"/>
</dbReference>
<feature type="binding site" evidence="20">
    <location>
        <begin position="72"/>
        <end position="77"/>
    </location>
    <ligand>
        <name>FMN</name>
        <dbReference type="ChEBI" id="CHEBI:58210"/>
    </ligand>
</feature>
<dbReference type="GO" id="GO:0003958">
    <property type="term" value="F:NADPH-hemoprotein reductase activity"/>
    <property type="evidence" value="ECO:0007669"/>
    <property type="project" value="UniProtKB-UniRule"/>
</dbReference>
<evidence type="ECO:0000256" key="7">
    <source>
        <dbReference type="ARBA" id="ARBA00022824"/>
    </source>
</evidence>
<dbReference type="InterPro" id="IPR001709">
    <property type="entry name" value="Flavoprot_Pyr_Nucl_cyt_Rdtase"/>
</dbReference>
<keyword evidence="16 20" id="KW-0472">Membrane</keyword>
<evidence type="ECO:0000256" key="17">
    <source>
        <dbReference type="ARBA" id="ARBA00023166"/>
    </source>
</evidence>
<comment type="cofactor">
    <cofactor evidence="20">
        <name>FAD</name>
        <dbReference type="ChEBI" id="CHEBI:57692"/>
    </cofactor>
    <text evidence="20">Binds 1 FAD per monomer.</text>
</comment>
<dbReference type="OrthoDB" id="1856718at2759"/>
<evidence type="ECO:0000256" key="12">
    <source>
        <dbReference type="ARBA" id="ARBA00023002"/>
    </source>
</evidence>
<keyword evidence="12 20" id="KW-0560">Oxidoreductase</keyword>
<dbReference type="Gene3D" id="2.40.30.10">
    <property type="entry name" value="Translation factors"/>
    <property type="match status" value="1"/>
</dbReference>
<dbReference type="InterPro" id="IPR001433">
    <property type="entry name" value="OxRdtase_FAD/NAD-bd"/>
</dbReference>
<dbReference type="InterPro" id="IPR003097">
    <property type="entry name" value="CysJ-like_FAD-binding"/>
</dbReference>
<feature type="binding site" evidence="20">
    <location>
        <position position="552"/>
    </location>
    <ligand>
        <name>NADP(+)</name>
        <dbReference type="ChEBI" id="CHEBI:58349"/>
    </ligand>
</feature>
<evidence type="ECO:0000256" key="9">
    <source>
        <dbReference type="ARBA" id="ARBA00022857"/>
    </source>
</evidence>
<feature type="binding site" evidence="20">
    <location>
        <position position="694"/>
    </location>
    <ligand>
        <name>FAD</name>
        <dbReference type="ChEBI" id="CHEBI:57692"/>
    </ligand>
</feature>
<evidence type="ECO:0000256" key="14">
    <source>
        <dbReference type="ARBA" id="ARBA00023098"/>
    </source>
</evidence>
<keyword evidence="7 20" id="KW-0256">Endoplasmic reticulum</keyword>
<dbReference type="Gene3D" id="3.40.50.360">
    <property type="match status" value="1"/>
</dbReference>
<keyword evidence="5" id="KW-0812">Transmembrane</keyword>
<dbReference type="PRINTS" id="PR00371">
    <property type="entry name" value="FPNCR"/>
</dbReference>
<keyword evidence="2 20" id="KW-0444">Lipid biosynthesis</keyword>
<keyword evidence="9 20" id="KW-0521">NADP</keyword>
<dbReference type="PIRSF" id="PIRSF000208">
    <property type="entry name" value="P450R"/>
    <property type="match status" value="1"/>
</dbReference>
<dbReference type="InterPro" id="IPR023208">
    <property type="entry name" value="P450R"/>
</dbReference>
<evidence type="ECO:0000259" key="23">
    <source>
        <dbReference type="PROSITE" id="PS50902"/>
    </source>
</evidence>